<dbReference type="InterPro" id="IPR004843">
    <property type="entry name" value="Calcineurin-like_PHP"/>
</dbReference>
<feature type="domain" description="Calcineurin-like phosphoesterase" evidence="1">
    <location>
        <begin position="3"/>
        <end position="214"/>
    </location>
</feature>
<dbReference type="RefSeq" id="WP_377091195.1">
    <property type="nucleotide sequence ID" value="NZ_JBHSJL010000014.1"/>
</dbReference>
<proteinExistence type="predicted"/>
<sequence>MALYCIGDIHGKFTELTQVLANLPSGAQIVCVGDIGLGFIDSREPSCLAEVDVMAAQKGHTVWLMRGNHDDPKIWHEERSDWNAALTNVRIPADIHRMKIENVHVIMVGGATSLDRSHPERIDNHNWWKDEAVDSAAPRQVELMVEAYGRADILITHAGPIEAEPPLARDETSFNYYSQVDPKLAEDVKSERELISSIVTASQARTVAFGHYHVSLESNKGPVRYRCCAELEPWQYVKRSILPPLPSL</sequence>
<dbReference type="EMBL" id="JBHUJB010000005">
    <property type="protein sequence ID" value="MFD2157442.1"/>
    <property type="molecule type" value="Genomic_DNA"/>
</dbReference>
<evidence type="ECO:0000313" key="2">
    <source>
        <dbReference type="EMBL" id="MFD2157442.1"/>
    </source>
</evidence>
<accession>A0ABW4Z6K8</accession>
<comment type="caution">
    <text evidence="2">The sequence shown here is derived from an EMBL/GenBank/DDBJ whole genome shotgun (WGS) entry which is preliminary data.</text>
</comment>
<dbReference type="SUPFAM" id="SSF56300">
    <property type="entry name" value="Metallo-dependent phosphatases"/>
    <property type="match status" value="1"/>
</dbReference>
<organism evidence="2 3">
    <name type="scientific">Rubritalea tangerina</name>
    <dbReference type="NCBI Taxonomy" id="430798"/>
    <lineage>
        <taxon>Bacteria</taxon>
        <taxon>Pseudomonadati</taxon>
        <taxon>Verrucomicrobiota</taxon>
        <taxon>Verrucomicrobiia</taxon>
        <taxon>Verrucomicrobiales</taxon>
        <taxon>Rubritaleaceae</taxon>
        <taxon>Rubritalea</taxon>
    </lineage>
</organism>
<evidence type="ECO:0000259" key="1">
    <source>
        <dbReference type="Pfam" id="PF00149"/>
    </source>
</evidence>
<gene>
    <name evidence="2" type="ORF">ACFSW8_00860</name>
</gene>
<dbReference type="Pfam" id="PF00149">
    <property type="entry name" value="Metallophos"/>
    <property type="match status" value="1"/>
</dbReference>
<dbReference type="Proteomes" id="UP001597389">
    <property type="component" value="Unassembled WGS sequence"/>
</dbReference>
<dbReference type="InterPro" id="IPR029052">
    <property type="entry name" value="Metallo-depent_PP-like"/>
</dbReference>
<name>A0ABW4Z6K8_9BACT</name>
<protein>
    <submittedName>
        <fullName evidence="2">Metallophosphoesterase</fullName>
    </submittedName>
</protein>
<reference evidence="3" key="1">
    <citation type="journal article" date="2019" name="Int. J. Syst. Evol. Microbiol.">
        <title>The Global Catalogue of Microorganisms (GCM) 10K type strain sequencing project: providing services to taxonomists for standard genome sequencing and annotation.</title>
        <authorList>
            <consortium name="The Broad Institute Genomics Platform"/>
            <consortium name="The Broad Institute Genome Sequencing Center for Infectious Disease"/>
            <person name="Wu L."/>
            <person name="Ma J."/>
        </authorList>
    </citation>
    <scope>NUCLEOTIDE SEQUENCE [LARGE SCALE GENOMIC DNA]</scope>
    <source>
        <strain evidence="3">CCUG 57942</strain>
    </source>
</reference>
<evidence type="ECO:0000313" key="3">
    <source>
        <dbReference type="Proteomes" id="UP001597389"/>
    </source>
</evidence>
<keyword evidence="3" id="KW-1185">Reference proteome</keyword>
<dbReference type="Gene3D" id="3.60.21.10">
    <property type="match status" value="1"/>
</dbReference>